<sequence>MLTTKVGLRLPPTLSFDEWELAGRRLSGIIDSSCWWLGDWLVFGKDRYADRYQRGIVAAGLQYQTLRNYAWVSRRFLFHRRRESLTFQHHAELASLPVEVQDNWLDQAEQGGWTTKQLRNAVQLSRQAALPASAASRSETVEKLALPGGRVDCWRKAAEQSGTALEQWVLATLDHAAEQILGSAKPAALNAAVNI</sequence>
<dbReference type="EMBL" id="JBHSRF010000059">
    <property type="protein sequence ID" value="MFC6085313.1"/>
    <property type="molecule type" value="Genomic_DNA"/>
</dbReference>
<name>A0ABW1NQP4_9ACTN</name>
<dbReference type="Proteomes" id="UP001596137">
    <property type="component" value="Unassembled WGS sequence"/>
</dbReference>
<gene>
    <name evidence="1" type="ORF">ACFP1K_29395</name>
</gene>
<dbReference type="NCBIfam" id="NF038070">
    <property type="entry name" value="LmbU_fam_TF"/>
    <property type="match status" value="1"/>
</dbReference>
<reference evidence="2" key="1">
    <citation type="journal article" date="2019" name="Int. J. Syst. Evol. Microbiol.">
        <title>The Global Catalogue of Microorganisms (GCM) 10K type strain sequencing project: providing services to taxonomists for standard genome sequencing and annotation.</title>
        <authorList>
            <consortium name="The Broad Institute Genomics Platform"/>
            <consortium name="The Broad Institute Genome Sequencing Center for Infectious Disease"/>
            <person name="Wu L."/>
            <person name="Ma J."/>
        </authorList>
    </citation>
    <scope>NUCLEOTIDE SEQUENCE [LARGE SCALE GENOMIC DNA]</scope>
    <source>
        <strain evidence="2">JCM 30346</strain>
    </source>
</reference>
<protein>
    <submittedName>
        <fullName evidence="1">LmbU family transcriptional regulator</fullName>
    </submittedName>
</protein>
<dbReference type="RefSeq" id="WP_380759317.1">
    <property type="nucleotide sequence ID" value="NZ_JBHSRF010000059.1"/>
</dbReference>
<comment type="caution">
    <text evidence="1">The sequence shown here is derived from an EMBL/GenBank/DDBJ whole genome shotgun (WGS) entry which is preliminary data.</text>
</comment>
<keyword evidence="2" id="KW-1185">Reference proteome</keyword>
<organism evidence="1 2">
    <name type="scientific">Sphaerisporangium aureirubrum</name>
    <dbReference type="NCBI Taxonomy" id="1544736"/>
    <lineage>
        <taxon>Bacteria</taxon>
        <taxon>Bacillati</taxon>
        <taxon>Actinomycetota</taxon>
        <taxon>Actinomycetes</taxon>
        <taxon>Streptosporangiales</taxon>
        <taxon>Streptosporangiaceae</taxon>
        <taxon>Sphaerisporangium</taxon>
    </lineage>
</organism>
<dbReference type="InterPro" id="IPR049735">
    <property type="entry name" value="NovE/LmbU-like"/>
</dbReference>
<accession>A0ABW1NQP4</accession>
<proteinExistence type="predicted"/>
<evidence type="ECO:0000313" key="1">
    <source>
        <dbReference type="EMBL" id="MFC6085313.1"/>
    </source>
</evidence>
<evidence type="ECO:0000313" key="2">
    <source>
        <dbReference type="Proteomes" id="UP001596137"/>
    </source>
</evidence>